<keyword evidence="2" id="KW-1185">Reference proteome</keyword>
<accession>A0ABY8WN16</accession>
<reference evidence="1 2" key="1">
    <citation type="submission" date="2023-06" db="EMBL/GenBank/DDBJ databases">
        <authorList>
            <person name="Yushchuk O."/>
            <person name="Binda E."/>
            <person name="Ruckert-Reed C."/>
            <person name="Fedorenko V."/>
            <person name="Kalinowski J."/>
            <person name="Marinelli F."/>
        </authorList>
    </citation>
    <scope>NUCLEOTIDE SEQUENCE [LARGE SCALE GENOMIC DNA]</scope>
    <source>
        <strain evidence="1 2">NRRL 3884</strain>
    </source>
</reference>
<protein>
    <recommendedName>
        <fullName evidence="3">Minor tail protein</fullName>
    </recommendedName>
</protein>
<proteinExistence type="predicted"/>
<evidence type="ECO:0008006" key="3">
    <source>
        <dbReference type="Google" id="ProtNLM"/>
    </source>
</evidence>
<evidence type="ECO:0000313" key="1">
    <source>
        <dbReference type="EMBL" id="WIM97709.1"/>
    </source>
</evidence>
<gene>
    <name evidence="1" type="ORF">ACTOB_001257</name>
</gene>
<dbReference type="EMBL" id="CP126980">
    <property type="protein sequence ID" value="WIM97709.1"/>
    <property type="molecule type" value="Genomic_DNA"/>
</dbReference>
<organism evidence="1 2">
    <name type="scientific">Actinoplanes oblitus</name>
    <dbReference type="NCBI Taxonomy" id="3040509"/>
    <lineage>
        <taxon>Bacteria</taxon>
        <taxon>Bacillati</taxon>
        <taxon>Actinomycetota</taxon>
        <taxon>Actinomycetes</taxon>
        <taxon>Micromonosporales</taxon>
        <taxon>Micromonosporaceae</taxon>
        <taxon>Actinoplanes</taxon>
    </lineage>
</organism>
<name>A0ABY8WN16_9ACTN</name>
<sequence length="897" mass="96347">MPFPTSLLPVSVWLAPGSNPVDPSTWVWQDITDDVRITAGISIEEGRADEGNKVDPSKCTLTLDNRSGNYSPRNALGQWYGQLRKNTPLQVRVDQGVDTFGREVTNGWGTSDSGHEWEVGTPSAYLVDGAAGLVTLATDNLATYSRLVDGGALDVDVEYVASINAVTTGAAWRSGVLARYIDNDNHYRLYTVFDPSGEIYVRIAKVVNGSIPVLVGGVPTGVTYASGTKIRTRVQVSGSSLRIRCWLDGTTEPGIWNASVEDSDLPRGSGVGFYQSRVEGNTNSGAMAVSIDYYRAAALLFTGTVPEWSVRWDKSGKNCTGPIVASGILRRLQQGASPLRSPIYRQLTRYNPTAYWPMEDGNDATTAASGITRGVAASGTDVSFAGDDTLPGAATAAKLNTAGTSRISGRVTNPANTPNGYAGAAYFKLDSLPVTEKPLLEFRGTGRVTRWVIGCAPTAFTIKGYDADGDQVDAAAGFHTIDPTKWFAMQLETQEVGGTTEWVLIWHQVGATIFYALPGDYTGSADRIISFTAYAPTDSTSVAHVWIGDNDLPFVDGTFMKISNGYSGELAADRIARLCAEEGVPVLVEAGETKAMGPQKVAKFLDLLRLAEDSDGGILFERGAGLQYRPGRARLNPPVDLALDFDLGHVDDAPEPTDDDQQMGNDWTVTREGGSSARVIDQEHVDEFGRYEQSITLSLARDRGLRHQAAWRVFLGTYDDMRWPSISLNLARNPFLVPTWSSLVLGARMTVDHPPDQVAGVDVDVLVAGRKQVLKPKLWTAELNCEPARPWDVGTVVEGPEQALTTGRVQTNGSTLAADVVAGAGSLSVASTGRLWTTNADHFPLTIVVGGERMSVTAISGPASPQTFTVIRSLNDVDKDHDAGTPVEVYLPIRVCL</sequence>
<evidence type="ECO:0000313" key="2">
    <source>
        <dbReference type="Proteomes" id="UP001240150"/>
    </source>
</evidence>
<dbReference type="RefSeq" id="WP_284919105.1">
    <property type="nucleotide sequence ID" value="NZ_CP126980.1"/>
</dbReference>
<dbReference type="Proteomes" id="UP001240150">
    <property type="component" value="Chromosome"/>
</dbReference>